<protein>
    <submittedName>
        <fullName evidence="1">DUF5004 domain-containing protein</fullName>
    </submittedName>
</protein>
<dbReference type="Proteomes" id="UP001597532">
    <property type="component" value="Unassembled WGS sequence"/>
</dbReference>
<evidence type="ECO:0000313" key="2">
    <source>
        <dbReference type="Proteomes" id="UP001597532"/>
    </source>
</evidence>
<dbReference type="RefSeq" id="WP_251806095.1">
    <property type="nucleotide sequence ID" value="NZ_CP166679.1"/>
</dbReference>
<evidence type="ECO:0000313" key="1">
    <source>
        <dbReference type="EMBL" id="MFD2790883.1"/>
    </source>
</evidence>
<accession>A0ABW5VKY8</accession>
<comment type="caution">
    <text evidence="1">The sequence shown here is derived from an EMBL/GenBank/DDBJ whole genome shotgun (WGS) entry which is preliminary data.</text>
</comment>
<gene>
    <name evidence="1" type="ORF">ACFS1K_14000</name>
</gene>
<reference evidence="2" key="1">
    <citation type="journal article" date="2019" name="Int. J. Syst. Evol. Microbiol.">
        <title>The Global Catalogue of Microorganisms (GCM) 10K type strain sequencing project: providing services to taxonomists for standard genome sequencing and annotation.</title>
        <authorList>
            <consortium name="The Broad Institute Genomics Platform"/>
            <consortium name="The Broad Institute Genome Sequencing Center for Infectious Disease"/>
            <person name="Wu L."/>
            <person name="Ma J."/>
        </authorList>
    </citation>
    <scope>NUCLEOTIDE SEQUENCE [LARGE SCALE GENOMIC DNA]</scope>
    <source>
        <strain evidence="2">KCTC 52924</strain>
    </source>
</reference>
<proteinExistence type="predicted"/>
<name>A0ABW5VKY8_9FLAO</name>
<dbReference type="Pfam" id="PF16395">
    <property type="entry name" value="DUF5004"/>
    <property type="match status" value="1"/>
</dbReference>
<dbReference type="EMBL" id="JBHUOK010000032">
    <property type="protein sequence ID" value="MFD2790883.1"/>
    <property type="molecule type" value="Genomic_DNA"/>
</dbReference>
<organism evidence="1 2">
    <name type="scientific">Arenibacter antarcticus</name>
    <dbReference type="NCBI Taxonomy" id="2040469"/>
    <lineage>
        <taxon>Bacteria</taxon>
        <taxon>Pseudomonadati</taxon>
        <taxon>Bacteroidota</taxon>
        <taxon>Flavobacteriia</taxon>
        <taxon>Flavobacteriales</taxon>
        <taxon>Flavobacteriaceae</taxon>
        <taxon>Arenibacter</taxon>
    </lineage>
</organism>
<sequence>MKLRSVLSGFGTLVLVLGFNSCDVSNDTEFVCQEDFTGALVENENVLVGKWELTAIVAEKEVDLTSDSESNPKTDIYVQYSECDRDANFVYTSDRGYTNSQGQSAENCTNKAKFSGTWKLNGNVLSFVNNCSSQNMTLEFNEDKSAYSFTGNYNITDANGQKILTDITFTYSKADSETEPVE</sequence>
<dbReference type="InterPro" id="IPR032168">
    <property type="entry name" value="DUF5004"/>
</dbReference>
<keyword evidence="2" id="KW-1185">Reference proteome</keyword>